<evidence type="ECO:0000256" key="1">
    <source>
        <dbReference type="SAM" id="Phobius"/>
    </source>
</evidence>
<dbReference type="Proteomes" id="UP000325797">
    <property type="component" value="Chromosome"/>
</dbReference>
<evidence type="ECO:0008006" key="4">
    <source>
        <dbReference type="Google" id="ProtNLM"/>
    </source>
</evidence>
<sequence>MEQVIINLIAGAAGGIGAGKASPSFDLGMIGNIIAGAVGGGVLGQIVSALIPAISAAAQGGNLSVGGIVGQIVSGGAGGAILTIIAGLIKNKMMAKS</sequence>
<protein>
    <recommendedName>
        <fullName evidence="4">DNA methyltransferase</fullName>
    </recommendedName>
</protein>
<keyword evidence="3" id="KW-1185">Reference proteome</keyword>
<feature type="transmembrane region" description="Helical" evidence="1">
    <location>
        <begin position="68"/>
        <end position="89"/>
    </location>
</feature>
<reference evidence="2 3" key="1">
    <citation type="submission" date="2019-08" db="EMBL/GenBank/DDBJ databases">
        <title>Hyperibacter terrae gen. nov., sp. nov. and Hyperibacter viscosus sp. nov., two new members in the family Rhodospirillaceae isolated from the rhizosphere of Hypericum perforatum.</title>
        <authorList>
            <person name="Noviana Z."/>
        </authorList>
    </citation>
    <scope>NUCLEOTIDE SEQUENCE [LARGE SCALE GENOMIC DNA]</scope>
    <source>
        <strain evidence="2 3">R5959</strain>
    </source>
</reference>
<dbReference type="RefSeq" id="WP_151119221.1">
    <property type="nucleotide sequence ID" value="NZ_CP042582.1"/>
</dbReference>
<organism evidence="2 3">
    <name type="scientific">Hypericibacter adhaerens</name>
    <dbReference type="NCBI Taxonomy" id="2602016"/>
    <lineage>
        <taxon>Bacteria</taxon>
        <taxon>Pseudomonadati</taxon>
        <taxon>Pseudomonadota</taxon>
        <taxon>Alphaproteobacteria</taxon>
        <taxon>Rhodospirillales</taxon>
        <taxon>Dongiaceae</taxon>
        <taxon>Hypericibacter</taxon>
    </lineage>
</organism>
<gene>
    <name evidence="2" type="ORF">FRZ61_38340</name>
</gene>
<keyword evidence="1" id="KW-1133">Transmembrane helix</keyword>
<dbReference type="AlphaFoldDB" id="A0A5J6N4P2"/>
<name>A0A5J6N4P2_9PROT</name>
<evidence type="ECO:0000313" key="3">
    <source>
        <dbReference type="Proteomes" id="UP000325797"/>
    </source>
</evidence>
<keyword evidence="1" id="KW-0812">Transmembrane</keyword>
<proteinExistence type="predicted"/>
<feature type="transmembrane region" description="Helical" evidence="1">
    <location>
        <begin position="33"/>
        <end position="56"/>
    </location>
</feature>
<accession>A0A5J6N4P2</accession>
<dbReference type="KEGG" id="hadh:FRZ61_38340"/>
<evidence type="ECO:0000313" key="2">
    <source>
        <dbReference type="EMBL" id="QEX23895.1"/>
    </source>
</evidence>
<dbReference type="EMBL" id="CP042582">
    <property type="protein sequence ID" value="QEX23895.1"/>
    <property type="molecule type" value="Genomic_DNA"/>
</dbReference>
<keyword evidence="1" id="KW-0472">Membrane</keyword>